<evidence type="ECO:0000313" key="2">
    <source>
        <dbReference type="Proteomes" id="UP001206925"/>
    </source>
</evidence>
<keyword evidence="2" id="KW-1185">Reference proteome</keyword>
<comment type="caution">
    <text evidence="1">The sequence shown here is derived from an EMBL/GenBank/DDBJ whole genome shotgun (WGS) entry which is preliminary data.</text>
</comment>
<organism evidence="1 2">
    <name type="scientific">Ambrosia artemisiifolia</name>
    <name type="common">Common ragweed</name>
    <dbReference type="NCBI Taxonomy" id="4212"/>
    <lineage>
        <taxon>Eukaryota</taxon>
        <taxon>Viridiplantae</taxon>
        <taxon>Streptophyta</taxon>
        <taxon>Embryophyta</taxon>
        <taxon>Tracheophyta</taxon>
        <taxon>Spermatophyta</taxon>
        <taxon>Magnoliopsida</taxon>
        <taxon>eudicotyledons</taxon>
        <taxon>Gunneridae</taxon>
        <taxon>Pentapetalae</taxon>
        <taxon>asterids</taxon>
        <taxon>campanulids</taxon>
        <taxon>Asterales</taxon>
        <taxon>Asteraceae</taxon>
        <taxon>Asteroideae</taxon>
        <taxon>Heliantheae alliance</taxon>
        <taxon>Heliantheae</taxon>
        <taxon>Ambrosia</taxon>
    </lineage>
</organism>
<gene>
    <name evidence="1" type="ORF">M8C21_000692</name>
</gene>
<dbReference type="Proteomes" id="UP001206925">
    <property type="component" value="Unassembled WGS sequence"/>
</dbReference>
<dbReference type="AlphaFoldDB" id="A0AAD5GAK3"/>
<dbReference type="EMBL" id="JAMZMK010009646">
    <property type="protein sequence ID" value="KAI7734772.1"/>
    <property type="molecule type" value="Genomic_DNA"/>
</dbReference>
<reference evidence="1" key="1">
    <citation type="submission" date="2022-06" db="EMBL/GenBank/DDBJ databases">
        <title>Uncovering the hologenomic basis of an extraordinary plant invasion.</title>
        <authorList>
            <person name="Bieker V.C."/>
            <person name="Martin M.D."/>
            <person name="Gilbert T."/>
            <person name="Hodgins K."/>
            <person name="Battlay P."/>
            <person name="Petersen B."/>
            <person name="Wilson J."/>
        </authorList>
    </citation>
    <scope>NUCLEOTIDE SEQUENCE</scope>
    <source>
        <strain evidence="1">AA19_3_7</strain>
        <tissue evidence="1">Leaf</tissue>
    </source>
</reference>
<protein>
    <submittedName>
        <fullName evidence="1">Uncharacterized protein</fullName>
    </submittedName>
</protein>
<sequence>MYVSLPLCVDNGYSRGSNPMCRREPHIQLSQEEQNAAEESFSVYCKPVELYNILQRRAGDAARHVIGRASPDHIPKWGTAGAPKVKG</sequence>
<name>A0AAD5GAK3_AMBAR</name>
<proteinExistence type="predicted"/>
<evidence type="ECO:0000313" key="1">
    <source>
        <dbReference type="EMBL" id="KAI7734772.1"/>
    </source>
</evidence>
<feature type="non-terminal residue" evidence="1">
    <location>
        <position position="1"/>
    </location>
</feature>
<accession>A0AAD5GAK3</accession>